<evidence type="ECO:0000313" key="2">
    <source>
        <dbReference type="EMBL" id="CAE6509406.1"/>
    </source>
</evidence>
<reference evidence="2" key="1">
    <citation type="submission" date="2021-01" db="EMBL/GenBank/DDBJ databases">
        <authorList>
            <person name="Kaushik A."/>
        </authorList>
    </citation>
    <scope>NUCLEOTIDE SEQUENCE</scope>
    <source>
        <strain evidence="2">AG4-RS23</strain>
    </source>
</reference>
<gene>
    <name evidence="2" type="ORF">RDB_LOCUS134794</name>
</gene>
<evidence type="ECO:0000259" key="1">
    <source>
        <dbReference type="PROSITE" id="PS50112"/>
    </source>
</evidence>
<name>A0A8H3D8V5_9AGAM</name>
<comment type="caution">
    <text evidence="2">The sequence shown here is derived from an EMBL/GenBank/DDBJ whole genome shotgun (WGS) entry which is preliminary data.</text>
</comment>
<organism evidence="2 3">
    <name type="scientific">Rhizoctonia solani</name>
    <dbReference type="NCBI Taxonomy" id="456999"/>
    <lineage>
        <taxon>Eukaryota</taxon>
        <taxon>Fungi</taxon>
        <taxon>Dikarya</taxon>
        <taxon>Basidiomycota</taxon>
        <taxon>Agaricomycotina</taxon>
        <taxon>Agaricomycetes</taxon>
        <taxon>Cantharellales</taxon>
        <taxon>Ceratobasidiaceae</taxon>
        <taxon>Rhizoctonia</taxon>
    </lineage>
</organism>
<dbReference type="AlphaFoldDB" id="A0A8H3D8V5"/>
<dbReference type="Proteomes" id="UP000663861">
    <property type="component" value="Unassembled WGS sequence"/>
</dbReference>
<sequence>MDSFIFLLVSDSRTFKFAYVSESVSEVLGFEDDEMLRLKMDDLIADEEQVYVDNVLRTAIRQNKAATVLYLQLLHRLEQRFVVCQMAFSIAGNVIVGHMSRASPNAIGNSVRDHSAEEVIVAASEHVDHPGMMGFPAYNWTGTRFPRTALLLDRFAANCTITHCTNNAILNNETCVQQPFYRYVAARDEGSVRSFMTNLKNTRIDANIPINAGFVYHAFTLCVRGRDLSASSAQAPSNADDEVRVSVVGSASPDGIVLVIKREA</sequence>
<dbReference type="EMBL" id="CAJMWY010003859">
    <property type="protein sequence ID" value="CAE6509406.1"/>
    <property type="molecule type" value="Genomic_DNA"/>
</dbReference>
<dbReference type="SUPFAM" id="SSF55785">
    <property type="entry name" value="PYP-like sensor domain (PAS domain)"/>
    <property type="match status" value="1"/>
</dbReference>
<evidence type="ECO:0000313" key="3">
    <source>
        <dbReference type="Proteomes" id="UP000663861"/>
    </source>
</evidence>
<protein>
    <recommendedName>
        <fullName evidence="1">PAS domain-containing protein</fullName>
    </recommendedName>
</protein>
<dbReference type="InterPro" id="IPR000014">
    <property type="entry name" value="PAS"/>
</dbReference>
<accession>A0A8H3D8V5</accession>
<feature type="domain" description="PAS" evidence="1">
    <location>
        <begin position="1"/>
        <end position="63"/>
    </location>
</feature>
<proteinExistence type="predicted"/>
<dbReference type="InterPro" id="IPR035965">
    <property type="entry name" value="PAS-like_dom_sf"/>
</dbReference>
<dbReference type="Gene3D" id="3.30.450.20">
    <property type="entry name" value="PAS domain"/>
    <property type="match status" value="1"/>
</dbReference>
<dbReference type="PROSITE" id="PS50112">
    <property type="entry name" value="PAS"/>
    <property type="match status" value="1"/>
</dbReference>